<accession>A0AAU9E196</accession>
<dbReference type="EMBL" id="AP028654">
    <property type="protein sequence ID" value="BEP28106.1"/>
    <property type="molecule type" value="Genomic_DNA"/>
</dbReference>
<proteinExistence type="predicted"/>
<dbReference type="AlphaFoldDB" id="A0AAU9E196"/>
<dbReference type="RefSeq" id="WP_338536449.1">
    <property type="nucleotide sequence ID" value="NZ_AP028654.1"/>
</dbReference>
<evidence type="ECO:0000313" key="2">
    <source>
        <dbReference type="Proteomes" id="UP001321786"/>
    </source>
</evidence>
<name>A0AAU9E196_9FIRM</name>
<keyword evidence="2" id="KW-1185">Reference proteome</keyword>
<dbReference type="Proteomes" id="UP001321786">
    <property type="component" value="Chromosome"/>
</dbReference>
<dbReference type="SUPFAM" id="SSF52540">
    <property type="entry name" value="P-loop containing nucleoside triphosphate hydrolases"/>
    <property type="match status" value="1"/>
</dbReference>
<evidence type="ECO:0008006" key="3">
    <source>
        <dbReference type="Google" id="ProtNLM"/>
    </source>
</evidence>
<sequence>MFNLISGKKGSGKTKELIKMANEDVVTSDGSVIFIDRDKSHMYNLKHTMRLINMNEFPVKTKDEFFGFLCGLISNNYDIESIYIDGLMKVMDIENSEVEEFSVKTKELANKYKIKIVSTLSED</sequence>
<organism evidence="1 2">
    <name type="scientific">Helicovermis profundi</name>
    <dbReference type="NCBI Taxonomy" id="3065157"/>
    <lineage>
        <taxon>Bacteria</taxon>
        <taxon>Bacillati</taxon>
        <taxon>Bacillota</taxon>
        <taxon>Clostridia</taxon>
        <taxon>Helicovermis</taxon>
    </lineage>
</organism>
<evidence type="ECO:0000313" key="1">
    <source>
        <dbReference type="EMBL" id="BEP28106.1"/>
    </source>
</evidence>
<dbReference type="InterPro" id="IPR027417">
    <property type="entry name" value="P-loop_NTPase"/>
</dbReference>
<dbReference type="KEGG" id="hprf:HLPR_04370"/>
<protein>
    <recommendedName>
        <fullName evidence="3">Twitching motility protein PilT</fullName>
    </recommendedName>
</protein>
<reference evidence="1 2" key="1">
    <citation type="submission" date="2023-08" db="EMBL/GenBank/DDBJ databases">
        <title>Helicovermis profunda gen. nov., sp. nov., a novel mesophilic, fermentative bacterium within the Bacillota from a deep-sea hydrothermal vent chimney.</title>
        <authorList>
            <person name="Miyazaki U."/>
            <person name="Mizutani D."/>
            <person name="Hashimoto Y."/>
            <person name="Tame A."/>
            <person name="Sawayama S."/>
            <person name="Miyazaki J."/>
            <person name="Takai K."/>
            <person name="Nakagawa S."/>
        </authorList>
    </citation>
    <scope>NUCLEOTIDE SEQUENCE [LARGE SCALE GENOMIC DNA]</scope>
    <source>
        <strain evidence="1 2">S502</strain>
    </source>
</reference>
<gene>
    <name evidence="1" type="ORF">HLPR_04370</name>
</gene>